<evidence type="ECO:0000313" key="1">
    <source>
        <dbReference type="EMBL" id="CDW50833.1"/>
    </source>
</evidence>
<protein>
    <submittedName>
        <fullName evidence="1">RETRotransposonlike family member (Retr1)like [Saccoglossus kowalevskii]</fullName>
    </submittedName>
</protein>
<reference evidence="1" key="1">
    <citation type="submission" date="2014-05" db="EMBL/GenBank/DDBJ databases">
        <authorList>
            <person name="Chronopoulou M."/>
        </authorList>
    </citation>
    <scope>NUCLEOTIDE SEQUENCE</scope>
    <source>
        <tissue evidence="1">Whole organism</tissue>
    </source>
</reference>
<sequence>TLAPSGGLTPSLPSPSPMKLGKEIAYNWEQFKIRLEIYLNCFQDLTDSVKASILLSVVGSEVLEIYQNFDLQGDQKFNYEVIMTKLEAYCSPKRNVVFDSYLFWSAEKGEHEEWSDYFTKIK</sequence>
<name>A0A0K2VK38_LEPSM</name>
<dbReference type="AlphaFoldDB" id="A0A0K2VK38"/>
<feature type="non-terminal residue" evidence="1">
    <location>
        <position position="1"/>
    </location>
</feature>
<dbReference type="OrthoDB" id="6380665at2759"/>
<feature type="non-terminal residue" evidence="1">
    <location>
        <position position="122"/>
    </location>
</feature>
<organism evidence="1">
    <name type="scientific">Lepeophtheirus salmonis</name>
    <name type="common">Salmon louse</name>
    <name type="synonym">Caligus salmonis</name>
    <dbReference type="NCBI Taxonomy" id="72036"/>
    <lineage>
        <taxon>Eukaryota</taxon>
        <taxon>Metazoa</taxon>
        <taxon>Ecdysozoa</taxon>
        <taxon>Arthropoda</taxon>
        <taxon>Crustacea</taxon>
        <taxon>Multicrustacea</taxon>
        <taxon>Hexanauplia</taxon>
        <taxon>Copepoda</taxon>
        <taxon>Siphonostomatoida</taxon>
        <taxon>Caligidae</taxon>
        <taxon>Lepeophtheirus</taxon>
    </lineage>
</organism>
<accession>A0A0K2VK38</accession>
<dbReference type="EMBL" id="HACA01033472">
    <property type="protein sequence ID" value="CDW50833.1"/>
    <property type="molecule type" value="Transcribed_RNA"/>
</dbReference>
<proteinExistence type="predicted"/>